<organism evidence="11 12">
    <name type="scientific">Aquirhabdus parva</name>
    <dbReference type="NCBI Taxonomy" id="2283318"/>
    <lineage>
        <taxon>Bacteria</taxon>
        <taxon>Pseudomonadati</taxon>
        <taxon>Pseudomonadota</taxon>
        <taxon>Gammaproteobacteria</taxon>
        <taxon>Moraxellales</taxon>
        <taxon>Moraxellaceae</taxon>
        <taxon>Aquirhabdus</taxon>
    </lineage>
</organism>
<dbReference type="InterPro" id="IPR050222">
    <property type="entry name" value="MATE_MdtK"/>
</dbReference>
<keyword evidence="5 10" id="KW-0812">Transmembrane</keyword>
<accession>A0A345P7I2</accession>
<feature type="transmembrane region" description="Helical" evidence="10">
    <location>
        <begin position="167"/>
        <end position="187"/>
    </location>
</feature>
<feature type="transmembrane region" description="Helical" evidence="10">
    <location>
        <begin position="101"/>
        <end position="125"/>
    </location>
</feature>
<dbReference type="PANTHER" id="PTHR43298">
    <property type="entry name" value="MULTIDRUG RESISTANCE PROTEIN NORM-RELATED"/>
    <property type="match status" value="1"/>
</dbReference>
<feature type="transmembrane region" description="Helical" evidence="10">
    <location>
        <begin position="329"/>
        <end position="348"/>
    </location>
</feature>
<proteinExistence type="predicted"/>
<evidence type="ECO:0000256" key="5">
    <source>
        <dbReference type="ARBA" id="ARBA00022692"/>
    </source>
</evidence>
<dbReference type="InterPro" id="IPR002528">
    <property type="entry name" value="MATE_fam"/>
</dbReference>
<dbReference type="GO" id="GO:0005886">
    <property type="term" value="C:plasma membrane"/>
    <property type="evidence" value="ECO:0007669"/>
    <property type="project" value="UniProtKB-SubCell"/>
</dbReference>
<dbReference type="Proteomes" id="UP000253940">
    <property type="component" value="Chromosome"/>
</dbReference>
<evidence type="ECO:0000256" key="4">
    <source>
        <dbReference type="ARBA" id="ARBA00022475"/>
    </source>
</evidence>
<evidence type="ECO:0000256" key="6">
    <source>
        <dbReference type="ARBA" id="ARBA00022989"/>
    </source>
</evidence>
<dbReference type="PANTHER" id="PTHR43298:SF2">
    <property type="entry name" value="FMN_FAD EXPORTER YEEO-RELATED"/>
    <property type="match status" value="1"/>
</dbReference>
<feature type="transmembrane region" description="Helical" evidence="10">
    <location>
        <begin position="137"/>
        <end position="155"/>
    </location>
</feature>
<name>A0A345P7I2_9GAMM</name>
<dbReference type="GO" id="GO:0006811">
    <property type="term" value="P:monoatomic ion transport"/>
    <property type="evidence" value="ECO:0007669"/>
    <property type="project" value="UniProtKB-KW"/>
</dbReference>
<feature type="transmembrane region" description="Helical" evidence="10">
    <location>
        <begin position="360"/>
        <end position="379"/>
    </location>
</feature>
<dbReference type="AlphaFoldDB" id="A0A345P7I2"/>
<evidence type="ECO:0000256" key="3">
    <source>
        <dbReference type="ARBA" id="ARBA00022449"/>
    </source>
</evidence>
<evidence type="ECO:0000313" key="11">
    <source>
        <dbReference type="EMBL" id="AXI03241.1"/>
    </source>
</evidence>
<dbReference type="Pfam" id="PF01554">
    <property type="entry name" value="MatE"/>
    <property type="match status" value="2"/>
</dbReference>
<feature type="transmembrane region" description="Helical" evidence="10">
    <location>
        <begin position="199"/>
        <end position="224"/>
    </location>
</feature>
<dbReference type="InterPro" id="IPR048279">
    <property type="entry name" value="MdtK-like"/>
</dbReference>
<feature type="transmembrane region" description="Helical" evidence="10">
    <location>
        <begin position="253"/>
        <end position="276"/>
    </location>
</feature>
<keyword evidence="8 10" id="KW-0472">Membrane</keyword>
<feature type="transmembrane region" description="Helical" evidence="10">
    <location>
        <begin position="400"/>
        <end position="422"/>
    </location>
</feature>
<dbReference type="GO" id="GO:0015297">
    <property type="term" value="F:antiporter activity"/>
    <property type="evidence" value="ECO:0007669"/>
    <property type="project" value="UniProtKB-KW"/>
</dbReference>
<keyword evidence="12" id="KW-1185">Reference proteome</keyword>
<keyword evidence="7" id="KW-0406">Ion transport</keyword>
<keyword evidence="2" id="KW-0813">Transport</keyword>
<feature type="transmembrane region" description="Helical" evidence="10">
    <location>
        <begin position="428"/>
        <end position="448"/>
    </location>
</feature>
<evidence type="ECO:0000256" key="1">
    <source>
        <dbReference type="ARBA" id="ARBA00004429"/>
    </source>
</evidence>
<evidence type="ECO:0000313" key="12">
    <source>
        <dbReference type="Proteomes" id="UP000253940"/>
    </source>
</evidence>
<evidence type="ECO:0000256" key="8">
    <source>
        <dbReference type="ARBA" id="ARBA00023136"/>
    </source>
</evidence>
<dbReference type="GO" id="GO:0042910">
    <property type="term" value="F:xenobiotic transmembrane transporter activity"/>
    <property type="evidence" value="ECO:0007669"/>
    <property type="project" value="InterPro"/>
</dbReference>
<sequence>MPQSKSPFKIEVRTLVTLMLPILLTQVAQAGFGLIDTIMAGRVSAGDLASVALGVGFWLPIFLLIGGILQATTPLVAQAFGARIFDSNSLHKIPQITRQSLWLALLLGLVGLILLQLAPLMCHFLEVPLLLQAKTRLFIIGVSLGLPAVAFYTALRCYTEALGKPRPVTVISLCGLALAVPFNYLFIYGFHIGSLTVPALGGAGCGFATAILQWLMLITLVTYLSLAKHYRAFRVFEHFEGPDKTLILRIVRLGFPIGIAIFFEVTLFSLAALVVSPFGETVIAAHQVALSATSQLFMIPLSLAIAVTIRMGQLYGQRDVGGMRRLRKVGLTLGTGLAIFTMILIAIFRHDIAVLYSNDPHVQALAATLLLFAMAYQLVDSWQVTTAACLRGMQDTKVTMWITFFAYWVVAFPTGIFLSRGLKMGAQGFWFGLLIGLAVAAVLLLLRLRKREKRVANKFAHI</sequence>
<comment type="subcellular location">
    <subcellularLocation>
        <location evidence="1">Cell inner membrane</location>
        <topology evidence="1">Multi-pass membrane protein</topology>
    </subcellularLocation>
</comment>
<dbReference type="NCBIfam" id="TIGR00797">
    <property type="entry name" value="matE"/>
    <property type="match status" value="1"/>
</dbReference>
<keyword evidence="6 10" id="KW-1133">Transmembrane helix</keyword>
<keyword evidence="4" id="KW-1003">Cell membrane</keyword>
<protein>
    <recommendedName>
        <fullName evidence="9">Multidrug-efflux transporter</fullName>
    </recommendedName>
</protein>
<dbReference type="EMBL" id="CP031222">
    <property type="protein sequence ID" value="AXI03241.1"/>
    <property type="molecule type" value="Genomic_DNA"/>
</dbReference>
<reference evidence="11 12" key="1">
    <citation type="submission" date="2018-07" db="EMBL/GenBank/DDBJ databases">
        <title>Genome sequencing of Moraxellaceae gen. HYN0046.</title>
        <authorList>
            <person name="Kim M."/>
            <person name="Yi H."/>
        </authorList>
    </citation>
    <scope>NUCLEOTIDE SEQUENCE [LARGE SCALE GENOMIC DNA]</scope>
    <source>
        <strain evidence="11 12">HYN0046</strain>
    </source>
</reference>
<dbReference type="PIRSF" id="PIRSF006603">
    <property type="entry name" value="DinF"/>
    <property type="match status" value="1"/>
</dbReference>
<evidence type="ECO:0000256" key="2">
    <source>
        <dbReference type="ARBA" id="ARBA00022448"/>
    </source>
</evidence>
<gene>
    <name evidence="11" type="ORF">HYN46_10550</name>
</gene>
<dbReference type="RefSeq" id="WP_114899350.1">
    <property type="nucleotide sequence ID" value="NZ_CP031222.1"/>
</dbReference>
<feature type="transmembrane region" description="Helical" evidence="10">
    <location>
        <begin position="57"/>
        <end position="80"/>
    </location>
</feature>
<keyword evidence="3" id="KW-0050">Antiport</keyword>
<evidence type="ECO:0000256" key="7">
    <source>
        <dbReference type="ARBA" id="ARBA00023065"/>
    </source>
</evidence>
<feature type="transmembrane region" description="Helical" evidence="10">
    <location>
        <begin position="288"/>
        <end position="309"/>
    </location>
</feature>
<evidence type="ECO:0000256" key="10">
    <source>
        <dbReference type="SAM" id="Phobius"/>
    </source>
</evidence>
<evidence type="ECO:0000256" key="9">
    <source>
        <dbReference type="ARBA" id="ARBA00031636"/>
    </source>
</evidence>
<dbReference type="CDD" id="cd13131">
    <property type="entry name" value="MATE_NorM_like"/>
    <property type="match status" value="1"/>
</dbReference>
<dbReference type="KEGG" id="mbah:HYN46_10550"/>
<dbReference type="OrthoDB" id="9780160at2"/>